<name>A0A2T0SY68_9BACT</name>
<feature type="transmembrane region" description="Helical" evidence="6">
    <location>
        <begin position="257"/>
        <end position="276"/>
    </location>
</feature>
<evidence type="ECO:0000256" key="5">
    <source>
        <dbReference type="ARBA" id="ARBA00023136"/>
    </source>
</evidence>
<keyword evidence="5 6" id="KW-0472">Membrane</keyword>
<dbReference type="GO" id="GO:0015137">
    <property type="term" value="F:citrate transmembrane transporter activity"/>
    <property type="evidence" value="ECO:0007669"/>
    <property type="project" value="InterPro"/>
</dbReference>
<evidence type="ECO:0000256" key="3">
    <source>
        <dbReference type="ARBA" id="ARBA00022692"/>
    </source>
</evidence>
<evidence type="ECO:0000256" key="1">
    <source>
        <dbReference type="ARBA" id="ARBA00004141"/>
    </source>
</evidence>
<dbReference type="AlphaFoldDB" id="A0A2T0SY68"/>
<keyword evidence="9" id="KW-1185">Reference proteome</keyword>
<sequence length="437" mass="46684">MEPANPLLALLGFATIAIFLLLIITKRLSVNTALVLVPLAMGVLAGFSPKELGEMILAGIKQVAPTGILLMFAVLYFATMLDAGLFDPVIAAIIRYVQGDPLKVIVGTAILTMIVHLDGDGTATFMIVMSAFLPIYRQLQINRLVLPGIVALSVGPLHLVPWSGTSARAISTLKTDAAHLIAPNIPAILAGIVWVLAVAYWFGLKERKRLGINALTFVHRDNLTDAQRQLRRPRLVWLNAILTIGLILTLMKGWVPAPALFVTASALALLINYPKLSEQQQVLRAHGNNIFMVSSMIFAAGVFSGILTGSKMIDAMAGSLVSAIPAQHAAWLPTLTAVTSMPASLLFTPDAYYFGVIPIVSQSAAQFGIDPLEIGRAALLGQMTVGFPVSPLTASTFLLVGLAEVDLGDHQRFTLKWAFGTTLVMTIVALLTGSIHL</sequence>
<feature type="transmembrane region" description="Helical" evidence="6">
    <location>
        <begin position="30"/>
        <end position="47"/>
    </location>
</feature>
<evidence type="ECO:0000259" key="7">
    <source>
        <dbReference type="Pfam" id="PF03600"/>
    </source>
</evidence>
<dbReference type="NCBIfam" id="TIGR00784">
    <property type="entry name" value="citMHS"/>
    <property type="match status" value="1"/>
</dbReference>
<gene>
    <name evidence="8" type="ORF">CLV58_10930</name>
</gene>
<evidence type="ECO:0000313" key="8">
    <source>
        <dbReference type="EMBL" id="PRY38303.1"/>
    </source>
</evidence>
<dbReference type="Pfam" id="PF03600">
    <property type="entry name" value="CitMHS"/>
    <property type="match status" value="1"/>
</dbReference>
<keyword evidence="3 6" id="KW-0812">Transmembrane</keyword>
<comment type="subcellular location">
    <subcellularLocation>
        <location evidence="1">Membrane</location>
        <topology evidence="1">Multi-pass membrane protein</topology>
    </subcellularLocation>
</comment>
<dbReference type="Proteomes" id="UP000238375">
    <property type="component" value="Unassembled WGS sequence"/>
</dbReference>
<evidence type="ECO:0000256" key="4">
    <source>
        <dbReference type="ARBA" id="ARBA00022989"/>
    </source>
</evidence>
<dbReference type="EMBL" id="PVTE01000009">
    <property type="protein sequence ID" value="PRY38303.1"/>
    <property type="molecule type" value="Genomic_DNA"/>
</dbReference>
<feature type="transmembrane region" description="Helical" evidence="6">
    <location>
        <begin position="235"/>
        <end position="251"/>
    </location>
</feature>
<keyword evidence="4 6" id="KW-1133">Transmembrane helix</keyword>
<feature type="transmembrane region" description="Helical" evidence="6">
    <location>
        <begin position="181"/>
        <end position="202"/>
    </location>
</feature>
<feature type="transmembrane region" description="Helical" evidence="6">
    <location>
        <begin position="417"/>
        <end position="435"/>
    </location>
</feature>
<keyword evidence="2" id="KW-0813">Transport</keyword>
<comment type="caution">
    <text evidence="8">The sequence shown here is derived from an EMBL/GenBank/DDBJ whole genome shotgun (WGS) entry which is preliminary data.</text>
</comment>
<dbReference type="InterPro" id="IPR004680">
    <property type="entry name" value="Cit_transptr-like_dom"/>
</dbReference>
<accession>A0A2T0SY68</accession>
<evidence type="ECO:0000256" key="2">
    <source>
        <dbReference type="ARBA" id="ARBA00022448"/>
    </source>
</evidence>
<protein>
    <submittedName>
        <fullName evidence="8">CitMHS family citrate-Mg2+:H+ or citrate-Ca2+:H+ symporter</fullName>
    </submittedName>
</protein>
<dbReference type="GO" id="GO:0016020">
    <property type="term" value="C:membrane"/>
    <property type="evidence" value="ECO:0007669"/>
    <property type="project" value="UniProtKB-SubCell"/>
</dbReference>
<feature type="domain" description="Citrate transporter-like" evidence="7">
    <location>
        <begin position="21"/>
        <end position="381"/>
    </location>
</feature>
<evidence type="ECO:0000256" key="6">
    <source>
        <dbReference type="SAM" id="Phobius"/>
    </source>
</evidence>
<evidence type="ECO:0000313" key="9">
    <source>
        <dbReference type="Proteomes" id="UP000238375"/>
    </source>
</evidence>
<feature type="transmembrane region" description="Helical" evidence="6">
    <location>
        <begin position="7"/>
        <end position="24"/>
    </location>
</feature>
<reference evidence="8 9" key="1">
    <citation type="submission" date="2018-03" db="EMBL/GenBank/DDBJ databases">
        <title>Genomic Encyclopedia of Archaeal and Bacterial Type Strains, Phase II (KMG-II): from individual species to whole genera.</title>
        <authorList>
            <person name="Goeker M."/>
        </authorList>
    </citation>
    <scope>NUCLEOTIDE SEQUENCE [LARGE SCALE GENOMIC DNA]</scope>
    <source>
        <strain evidence="8 9">DSM 28354</strain>
    </source>
</reference>
<feature type="transmembrane region" description="Helical" evidence="6">
    <location>
        <begin position="68"/>
        <end position="97"/>
    </location>
</feature>
<dbReference type="InterPro" id="IPR014738">
    <property type="entry name" value="Citrate_transporter"/>
</dbReference>
<organism evidence="8 9">
    <name type="scientific">Spirosoma oryzae</name>
    <dbReference type="NCBI Taxonomy" id="1469603"/>
    <lineage>
        <taxon>Bacteria</taxon>
        <taxon>Pseudomonadati</taxon>
        <taxon>Bacteroidota</taxon>
        <taxon>Cytophagia</taxon>
        <taxon>Cytophagales</taxon>
        <taxon>Cytophagaceae</taxon>
        <taxon>Spirosoma</taxon>
    </lineage>
</organism>
<feature type="transmembrane region" description="Helical" evidence="6">
    <location>
        <begin position="385"/>
        <end position="405"/>
    </location>
</feature>
<proteinExistence type="predicted"/>
<feature type="transmembrane region" description="Helical" evidence="6">
    <location>
        <begin position="109"/>
        <end position="132"/>
    </location>
</feature>
<feature type="transmembrane region" description="Helical" evidence="6">
    <location>
        <begin position="288"/>
        <end position="307"/>
    </location>
</feature>
<feature type="transmembrane region" description="Helical" evidence="6">
    <location>
        <begin position="144"/>
        <end position="161"/>
    </location>
</feature>